<keyword evidence="4" id="KW-0963">Cytoplasm</keyword>
<dbReference type="OrthoDB" id="547031at2759"/>
<dbReference type="InterPro" id="IPR047575">
    <property type="entry name" value="Sm"/>
</dbReference>
<dbReference type="GO" id="GO:0005634">
    <property type="term" value="C:nucleus"/>
    <property type="evidence" value="ECO:0007669"/>
    <property type="project" value="UniProtKB-SubCell"/>
</dbReference>
<keyword evidence="11" id="KW-0812">Transmembrane</keyword>
<sequence length="1294" mass="142480">MDSERQKKVPIVARASPLPTRPSRPMEIRDVPHTSAYSAPRIITPLVRHQSQANSQPMDLASRSGAPTASPLLVSTGTDSPIPSVPGVTRIIHPNPTGKNSGLPTILLSSAPNAAVRAPIQAHVIPVSARPVSSVTIAAVHSGNVLSQGTQVSTIPVHIAQGSVASVSVSKSSQQVPKLIAANVPTIASRIASSNIGVIPQRQAVFNPVNADGTGQVSIPSSFVGVHSELIRVQPVRVPMDQVRPTKAVIIGGSSVLPISRSPAVTVASGRSIVRTGNQTVTIFSTGAERGNQQPRPSTPLGIAVLPSSAASSVKLATFPSTNTQGTSTQVVSSQMQFPLSNARVNVPGLRTVPIIERPVVASNCGSSTSPTRFSRVPSKLMPKSEGDMQGIRTLQLGSVGGNIPKSALSLSVRPPSPWNGDSNSSSTLSATSSPGEEFHYLKKEADDPMTDHEKKPALPVVPPPSFLNKISPLVKTEEKVKSEVTSEFDRKEGSVKVSSHQSPELDLKPDVSSEEKPLFPGKRKKQKNQSDDNEKPPPDVGGRKLRIKRTPLLTQALVPKKRIKRETDFLAVNLGMDNERNRKPSILGSYKCRWNPRHNHFPSGNFKVKYSRIPSAVELASQKFVARKSEGYRFVMKDELVCQMNVDDSDMERDLVSLMEDAMAWAPSFSSAQMHLLKELFLSNIQRVKETQEQNRESQAYMAGIIDHKNTIQYSEFLLSLNLINKIKMALQQYRKQVEDLLNQKSPLTDTLALVEKKTGVPKLYIAGGLTLFTTLWLVYGFAAQLLCNAIGFVYPAYTSMKALESRSTDDDTKWLTYWVVFAVFSILEFFSDILLSWFPVYWLVKCAFLIWCFAPLPMNGSIVIYHKIIRPVFLKHGHVIDSNIEKIKDLAKGHGDKSEMSALETVDICGSSEAGKNARAAFYKWLNKPMRIVLSDNRVIIGIFLCTDQQANVILGSSREYLSAESEQDGDEPRNLGLAMVPGRHIGSIHVDYMIRTSFIGIMPCYLKHFVAVPTRCLENVQRGADIFKLLDAELPPNMYYVTYKTRYLLPEDIIEDGSFLQIRMRLRGGKGGFGSMLRAIGAQIEKTTNKEACRDLSGRRLRDINEERRLKEWLAKQAEREEKVAANKKSRLQKLVAEPKHDFHDPAYEKARAAIPERVHDSVEKAFAGNKRKMTDEFKVENQTVAKRTSKGFLFDPLGLDSEGDGDEDSEAEDSDGEADDQEVQVSGMNYETMVSTILREATCATDLEDLGVDYLQMLLDRREIACSVRNDVKAMASALFKSLADEDDSK</sequence>
<dbReference type="Pfam" id="PF03134">
    <property type="entry name" value="TB2_DP1_HVA22"/>
    <property type="match status" value="1"/>
</dbReference>
<dbReference type="InterPro" id="IPR001163">
    <property type="entry name" value="Sm_dom_euk/arc"/>
</dbReference>
<dbReference type="GO" id="GO:0008380">
    <property type="term" value="P:RNA splicing"/>
    <property type="evidence" value="ECO:0007669"/>
    <property type="project" value="UniProtKB-KW"/>
</dbReference>
<keyword evidence="6" id="KW-0508">mRNA splicing</keyword>
<evidence type="ECO:0000256" key="5">
    <source>
        <dbReference type="ARBA" id="ARBA00022664"/>
    </source>
</evidence>
<dbReference type="Gene3D" id="2.30.30.100">
    <property type="match status" value="1"/>
</dbReference>
<reference evidence="13" key="1">
    <citation type="submission" date="2020-11" db="EMBL/GenBank/DDBJ databases">
        <authorList>
            <person name="Tran Van P."/>
        </authorList>
    </citation>
    <scope>NUCLEOTIDE SEQUENCE</scope>
</reference>
<dbReference type="InterPro" id="IPR034110">
    <property type="entry name" value="LSMD1_Sm"/>
</dbReference>
<dbReference type="InterPro" id="IPR051421">
    <property type="entry name" value="RNA_Proc_DNA_Dmg_Regulator"/>
</dbReference>
<feature type="transmembrane region" description="Helical" evidence="11">
    <location>
        <begin position="817"/>
        <end position="837"/>
    </location>
</feature>
<feature type="compositionally biased region" description="Low complexity" evidence="10">
    <location>
        <begin position="423"/>
        <end position="434"/>
    </location>
</feature>
<feature type="compositionally biased region" description="Acidic residues" evidence="10">
    <location>
        <begin position="1205"/>
        <end position="1226"/>
    </location>
</feature>
<keyword evidence="7" id="KW-0539">Nucleus</keyword>
<feature type="compositionally biased region" description="Basic and acidic residues" evidence="10">
    <location>
        <begin position="484"/>
        <end position="495"/>
    </location>
</feature>
<feature type="domain" description="Sm" evidence="12">
    <location>
        <begin position="919"/>
        <end position="997"/>
    </location>
</feature>
<keyword evidence="8" id="KW-0131">Cell cycle</keyword>
<feature type="coiled-coil region" evidence="9">
    <location>
        <begin position="1104"/>
        <end position="1141"/>
    </location>
</feature>
<evidence type="ECO:0000313" key="14">
    <source>
        <dbReference type="Proteomes" id="UP000678499"/>
    </source>
</evidence>
<feature type="region of interest" description="Disordered" evidence="10">
    <location>
        <begin position="484"/>
        <end position="549"/>
    </location>
</feature>
<keyword evidence="11" id="KW-0472">Membrane</keyword>
<accession>A0A7R9BH20</accession>
<keyword evidence="14" id="KW-1185">Reference proteome</keyword>
<protein>
    <recommendedName>
        <fullName evidence="12">Sm domain-containing protein</fullName>
    </recommendedName>
</protein>
<evidence type="ECO:0000256" key="7">
    <source>
        <dbReference type="ARBA" id="ARBA00023242"/>
    </source>
</evidence>
<dbReference type="Pfam" id="PF01423">
    <property type="entry name" value="LSM"/>
    <property type="match status" value="1"/>
</dbReference>
<dbReference type="InterPro" id="IPR004345">
    <property type="entry name" value="TB2_DP1_HVA22"/>
</dbReference>
<gene>
    <name evidence="13" type="ORF">NMOB1V02_LOCUS2976</name>
</gene>
<evidence type="ECO:0000256" key="9">
    <source>
        <dbReference type="SAM" id="Coils"/>
    </source>
</evidence>
<feature type="transmembrane region" description="Helical" evidence="11">
    <location>
        <begin position="843"/>
        <end position="867"/>
    </location>
</feature>
<feature type="region of interest" description="Disordered" evidence="10">
    <location>
        <begin position="408"/>
        <end position="469"/>
    </location>
</feature>
<keyword evidence="9" id="KW-0175">Coiled coil</keyword>
<feature type="region of interest" description="Disordered" evidence="10">
    <location>
        <begin position="1"/>
        <end position="28"/>
    </location>
</feature>
<evidence type="ECO:0000256" key="4">
    <source>
        <dbReference type="ARBA" id="ARBA00022490"/>
    </source>
</evidence>
<feature type="compositionally biased region" description="Basic and acidic residues" evidence="10">
    <location>
        <begin position="529"/>
        <end position="538"/>
    </location>
</feature>
<evidence type="ECO:0000313" key="13">
    <source>
        <dbReference type="EMBL" id="CAD7275176.1"/>
    </source>
</evidence>
<proteinExistence type="inferred from homology"/>
<dbReference type="GO" id="GO:0031417">
    <property type="term" value="C:NatC complex"/>
    <property type="evidence" value="ECO:0007669"/>
    <property type="project" value="InterPro"/>
</dbReference>
<feature type="compositionally biased region" description="Polar residues" evidence="10">
    <location>
        <begin position="364"/>
        <end position="373"/>
    </location>
</feature>
<dbReference type="EMBL" id="CAJPEX010000367">
    <property type="protein sequence ID" value="CAG0915328.1"/>
    <property type="molecule type" value="Genomic_DNA"/>
</dbReference>
<dbReference type="PANTHER" id="PTHR12786">
    <property type="entry name" value="SPLICING FACTOR SF3A-RELATED"/>
    <property type="match status" value="1"/>
</dbReference>
<dbReference type="Pfam" id="PF22782">
    <property type="entry name" value="SDE2"/>
    <property type="match status" value="1"/>
</dbReference>
<dbReference type="InterPro" id="IPR010920">
    <property type="entry name" value="LSM_dom_sf"/>
</dbReference>
<dbReference type="PANTHER" id="PTHR12786:SF1">
    <property type="entry name" value="SPLICING REGULATOR SDE2"/>
    <property type="match status" value="1"/>
</dbReference>
<feature type="region of interest" description="Disordered" evidence="10">
    <location>
        <begin position="49"/>
        <end position="70"/>
    </location>
</feature>
<evidence type="ECO:0000256" key="2">
    <source>
        <dbReference type="ARBA" id="ARBA00004496"/>
    </source>
</evidence>
<evidence type="ECO:0000256" key="8">
    <source>
        <dbReference type="ARBA" id="ARBA00023306"/>
    </source>
</evidence>
<dbReference type="SMART" id="SM00651">
    <property type="entry name" value="Sm"/>
    <property type="match status" value="1"/>
</dbReference>
<feature type="compositionally biased region" description="Basic and acidic residues" evidence="10">
    <location>
        <begin position="437"/>
        <end position="457"/>
    </location>
</feature>
<evidence type="ECO:0000256" key="11">
    <source>
        <dbReference type="SAM" id="Phobius"/>
    </source>
</evidence>
<dbReference type="InterPro" id="IPR053822">
    <property type="entry name" value="SDE2-like_dom"/>
</dbReference>
<feature type="region of interest" description="Disordered" evidence="10">
    <location>
        <begin position="1198"/>
        <end position="1228"/>
    </location>
</feature>
<feature type="compositionally biased region" description="Basic and acidic residues" evidence="10">
    <location>
        <begin position="504"/>
        <end position="518"/>
    </location>
</feature>
<dbReference type="CDD" id="cd06168">
    <property type="entry name" value="LSMD1"/>
    <property type="match status" value="1"/>
</dbReference>
<comment type="subcellular location">
    <subcellularLocation>
        <location evidence="2">Cytoplasm</location>
    </subcellularLocation>
    <subcellularLocation>
        <location evidence="1">Nucleus</location>
    </subcellularLocation>
</comment>
<name>A0A7R9BH20_9CRUS</name>
<comment type="similarity">
    <text evidence="3">Belongs to the SDE2 family.</text>
</comment>
<feature type="region of interest" description="Disordered" evidence="10">
    <location>
        <begin position="364"/>
        <end position="386"/>
    </location>
</feature>
<dbReference type="GO" id="GO:0003723">
    <property type="term" value="F:RNA binding"/>
    <property type="evidence" value="ECO:0007669"/>
    <property type="project" value="InterPro"/>
</dbReference>
<evidence type="ECO:0000256" key="1">
    <source>
        <dbReference type="ARBA" id="ARBA00004123"/>
    </source>
</evidence>
<keyword evidence="11" id="KW-1133">Transmembrane helix</keyword>
<keyword evidence="5" id="KW-0507">mRNA processing</keyword>
<dbReference type="EMBL" id="OA882404">
    <property type="protein sequence ID" value="CAD7275176.1"/>
    <property type="molecule type" value="Genomic_DNA"/>
</dbReference>
<dbReference type="SUPFAM" id="SSF50182">
    <property type="entry name" value="Sm-like ribonucleoproteins"/>
    <property type="match status" value="1"/>
</dbReference>
<dbReference type="PROSITE" id="PS52002">
    <property type="entry name" value="SM"/>
    <property type="match status" value="1"/>
</dbReference>
<evidence type="ECO:0000256" key="6">
    <source>
        <dbReference type="ARBA" id="ARBA00023187"/>
    </source>
</evidence>
<evidence type="ECO:0000259" key="12">
    <source>
        <dbReference type="PROSITE" id="PS52002"/>
    </source>
</evidence>
<organism evidence="13">
    <name type="scientific">Notodromas monacha</name>
    <dbReference type="NCBI Taxonomy" id="399045"/>
    <lineage>
        <taxon>Eukaryota</taxon>
        <taxon>Metazoa</taxon>
        <taxon>Ecdysozoa</taxon>
        <taxon>Arthropoda</taxon>
        <taxon>Crustacea</taxon>
        <taxon>Oligostraca</taxon>
        <taxon>Ostracoda</taxon>
        <taxon>Podocopa</taxon>
        <taxon>Podocopida</taxon>
        <taxon>Cypridocopina</taxon>
        <taxon>Cypridoidea</taxon>
        <taxon>Cyprididae</taxon>
        <taxon>Notodromas</taxon>
    </lineage>
</organism>
<dbReference type="GO" id="GO:0006397">
    <property type="term" value="P:mRNA processing"/>
    <property type="evidence" value="ECO:0007669"/>
    <property type="project" value="UniProtKB-KW"/>
</dbReference>
<evidence type="ECO:0000256" key="10">
    <source>
        <dbReference type="SAM" id="MobiDB-lite"/>
    </source>
</evidence>
<evidence type="ECO:0000256" key="3">
    <source>
        <dbReference type="ARBA" id="ARBA00008726"/>
    </source>
</evidence>
<feature type="transmembrane region" description="Helical" evidence="11">
    <location>
        <begin position="765"/>
        <end position="796"/>
    </location>
</feature>
<dbReference type="Proteomes" id="UP000678499">
    <property type="component" value="Unassembled WGS sequence"/>
</dbReference>